<accession>A0A0D7BKW6</accession>
<evidence type="ECO:0000313" key="1">
    <source>
        <dbReference type="EMBL" id="KIY70769.1"/>
    </source>
</evidence>
<proteinExistence type="predicted"/>
<protein>
    <submittedName>
        <fullName evidence="1">Uncharacterized protein</fullName>
    </submittedName>
</protein>
<sequence>MRRGASRFEIKAGTGCSVFCLSASAVSLSARLLPITHCRCAMISKRTMQYKDNAMHSAAASCALQLPATTGRGLLKRI</sequence>
<keyword evidence="2" id="KW-1185">Reference proteome</keyword>
<dbReference type="EMBL" id="KN880463">
    <property type="protein sequence ID" value="KIY70769.1"/>
    <property type="molecule type" value="Genomic_DNA"/>
</dbReference>
<evidence type="ECO:0000313" key="2">
    <source>
        <dbReference type="Proteomes" id="UP000054007"/>
    </source>
</evidence>
<dbReference type="AlphaFoldDB" id="A0A0D7BKW6"/>
<gene>
    <name evidence="1" type="ORF">CYLTODRAFT_168087</name>
</gene>
<name>A0A0D7BKW6_9AGAR</name>
<reference evidence="1 2" key="1">
    <citation type="journal article" date="2015" name="Fungal Genet. Biol.">
        <title>Evolution of novel wood decay mechanisms in Agaricales revealed by the genome sequences of Fistulina hepatica and Cylindrobasidium torrendii.</title>
        <authorList>
            <person name="Floudas D."/>
            <person name="Held B.W."/>
            <person name="Riley R."/>
            <person name="Nagy L.G."/>
            <person name="Koehler G."/>
            <person name="Ransdell A.S."/>
            <person name="Younus H."/>
            <person name="Chow J."/>
            <person name="Chiniquy J."/>
            <person name="Lipzen A."/>
            <person name="Tritt A."/>
            <person name="Sun H."/>
            <person name="Haridas S."/>
            <person name="LaButti K."/>
            <person name="Ohm R.A."/>
            <person name="Kues U."/>
            <person name="Blanchette R.A."/>
            <person name="Grigoriev I.V."/>
            <person name="Minto R.E."/>
            <person name="Hibbett D.S."/>
        </authorList>
    </citation>
    <scope>NUCLEOTIDE SEQUENCE [LARGE SCALE GENOMIC DNA]</scope>
    <source>
        <strain evidence="1 2">FP15055 ss-10</strain>
    </source>
</reference>
<dbReference type="Proteomes" id="UP000054007">
    <property type="component" value="Unassembled WGS sequence"/>
</dbReference>
<organism evidence="1 2">
    <name type="scientific">Cylindrobasidium torrendii FP15055 ss-10</name>
    <dbReference type="NCBI Taxonomy" id="1314674"/>
    <lineage>
        <taxon>Eukaryota</taxon>
        <taxon>Fungi</taxon>
        <taxon>Dikarya</taxon>
        <taxon>Basidiomycota</taxon>
        <taxon>Agaricomycotina</taxon>
        <taxon>Agaricomycetes</taxon>
        <taxon>Agaricomycetidae</taxon>
        <taxon>Agaricales</taxon>
        <taxon>Marasmiineae</taxon>
        <taxon>Physalacriaceae</taxon>
        <taxon>Cylindrobasidium</taxon>
    </lineage>
</organism>